<reference evidence="3 4" key="1">
    <citation type="journal article" date="2011" name="J. Bacteriol.">
        <title>Draft genome sequence of Sporolactobacillus inulinus strain CASD, an efficient D-lactic acid-producing bacterium with high-concentration lactate tolerance capability.</title>
        <authorList>
            <person name="Yu B."/>
            <person name="Su F."/>
            <person name="Wang L."/>
            <person name="Xu K."/>
            <person name="Zhao B."/>
            <person name="Xu P."/>
        </authorList>
    </citation>
    <scope>NUCLEOTIDE SEQUENCE [LARGE SCALE GENOMIC DNA]</scope>
    <source>
        <strain evidence="3 4">CASD</strain>
    </source>
</reference>
<comment type="caution">
    <text evidence="3">The sequence shown here is derived from an EMBL/GenBank/DDBJ whole genome shotgun (WGS) entry which is preliminary data.</text>
</comment>
<dbReference type="InterPro" id="IPR011335">
    <property type="entry name" value="Restrct_endonuc-II-like"/>
</dbReference>
<dbReference type="EMBL" id="AFVQ02000120">
    <property type="protein sequence ID" value="KLI02203.1"/>
    <property type="molecule type" value="Genomic_DNA"/>
</dbReference>
<dbReference type="Gene3D" id="1.10.10.10">
    <property type="entry name" value="Winged helix-like DNA-binding domain superfamily/Winged helix DNA-binding domain"/>
    <property type="match status" value="1"/>
</dbReference>
<name>A0A0U1QN24_9BACL</name>
<dbReference type="Pfam" id="PF08722">
    <property type="entry name" value="Tn7_TnsA-like_N"/>
    <property type="match status" value="1"/>
</dbReference>
<dbReference type="CDD" id="cd22362">
    <property type="entry name" value="TnsA_endonuclease-like"/>
    <property type="match status" value="1"/>
</dbReference>
<dbReference type="Pfam" id="PF08721">
    <property type="entry name" value="Tn7_Tnp_TnsA_C"/>
    <property type="match status" value="1"/>
</dbReference>
<dbReference type="InterPro" id="IPR014833">
    <property type="entry name" value="TnsA_N"/>
</dbReference>
<dbReference type="Proteomes" id="UP000035553">
    <property type="component" value="Unassembled WGS sequence"/>
</dbReference>
<keyword evidence="4" id="KW-1185">Reference proteome</keyword>
<accession>A0A0U1QN24</accession>
<evidence type="ECO:0000259" key="1">
    <source>
        <dbReference type="Pfam" id="PF08721"/>
    </source>
</evidence>
<dbReference type="InterPro" id="IPR036388">
    <property type="entry name" value="WH-like_DNA-bd_sf"/>
</dbReference>
<dbReference type="Gene3D" id="3.40.1350.10">
    <property type="match status" value="1"/>
</dbReference>
<dbReference type="InterPro" id="IPR014832">
    <property type="entry name" value="TnsA_C"/>
</dbReference>
<dbReference type="RefSeq" id="WP_029548081.1">
    <property type="nucleotide sequence ID" value="NZ_AFVQ02000120.1"/>
</dbReference>
<dbReference type="InterPro" id="IPR011856">
    <property type="entry name" value="tRNA_endonuc-like_dom_sf"/>
</dbReference>
<dbReference type="GO" id="GO:0003676">
    <property type="term" value="F:nucleic acid binding"/>
    <property type="evidence" value="ECO:0007669"/>
    <property type="project" value="InterPro"/>
</dbReference>
<sequence>MAKHKNSWTEDKIARYYEEGRGSGELSNYKPWLTIQNVPSSGRVHRIKGWKTSRIHHLLSDLEQSYFYLLEWADNVIDIREQYPLNREITVNIAASKQISHPIDPSTQTPIVMTTDFIITIRKNEKITYIARTIKPSEKLEDPRIRDKFEIERAYWQKRQVDWGIVTEKDILKEAVENIGWMHSSYQLSASSERDLVSELSIFLQKSKDSILLSLRDFDKSYSLEDGTALSLFKYLLARKSIIFDVKKKFSLSQLPADLIIINPNSNEKRAVK</sequence>
<gene>
    <name evidence="3" type="ORF">SINU_09395</name>
</gene>
<feature type="domain" description="TnsA endonuclease C-terminal" evidence="1">
    <location>
        <begin position="170"/>
        <end position="245"/>
    </location>
</feature>
<proteinExistence type="predicted"/>
<dbReference type="AlphaFoldDB" id="A0A0U1QN24"/>
<organism evidence="3 4">
    <name type="scientific">Sporolactobacillus inulinus CASD</name>
    <dbReference type="NCBI Taxonomy" id="1069536"/>
    <lineage>
        <taxon>Bacteria</taxon>
        <taxon>Bacillati</taxon>
        <taxon>Bacillota</taxon>
        <taxon>Bacilli</taxon>
        <taxon>Bacillales</taxon>
        <taxon>Sporolactobacillaceae</taxon>
        <taxon>Sporolactobacillus</taxon>
    </lineage>
</organism>
<protein>
    <recommendedName>
        <fullName evidence="5">Tn7 transposition protein A</fullName>
    </recommendedName>
</protein>
<dbReference type="STRING" id="1069536.SINU_09395"/>
<evidence type="ECO:0000259" key="2">
    <source>
        <dbReference type="Pfam" id="PF08722"/>
    </source>
</evidence>
<dbReference type="SUPFAM" id="SSF52980">
    <property type="entry name" value="Restriction endonuclease-like"/>
    <property type="match status" value="1"/>
</dbReference>
<evidence type="ECO:0000313" key="3">
    <source>
        <dbReference type="EMBL" id="KLI02203.1"/>
    </source>
</evidence>
<evidence type="ECO:0008006" key="5">
    <source>
        <dbReference type="Google" id="ProtNLM"/>
    </source>
</evidence>
<evidence type="ECO:0000313" key="4">
    <source>
        <dbReference type="Proteomes" id="UP000035553"/>
    </source>
</evidence>
<feature type="domain" description="TnsA endonuclease N-terminal" evidence="2">
    <location>
        <begin position="74"/>
        <end position="168"/>
    </location>
</feature>